<reference evidence="1 2" key="1">
    <citation type="journal article" date="2011" name="Stand. Genomic Sci.">
        <title>Complete genome sequence of Bacteroides salanitronis type strain (BL78).</title>
        <authorList>
            <person name="Gronow S."/>
            <person name="Held B."/>
            <person name="Lucas S."/>
            <person name="Lapidus A."/>
            <person name="Del Rio T.G."/>
            <person name="Nolan M."/>
            <person name="Tice H."/>
            <person name="Deshpande S."/>
            <person name="Cheng J.F."/>
            <person name="Pitluck S."/>
            <person name="Liolios K."/>
            <person name="Pagani I."/>
            <person name="Ivanova N."/>
            <person name="Mavromatis K."/>
            <person name="Pati A."/>
            <person name="Tapia R."/>
            <person name="Han C."/>
            <person name="Goodwin L."/>
            <person name="Chen A."/>
            <person name="Palaniappan K."/>
            <person name="Land M."/>
            <person name="Hauser L."/>
            <person name="Chang Y.J."/>
            <person name="Jeffries C.D."/>
            <person name="Brambilla E.M."/>
            <person name="Rohde M."/>
            <person name="Goker M."/>
            <person name="Detter J.C."/>
            <person name="Woyke T."/>
            <person name="Bristow J."/>
            <person name="Markowitz V."/>
            <person name="Hugenholtz P."/>
            <person name="Kyrpides N.C."/>
            <person name="Klenk H.P."/>
            <person name="Eisen J.A."/>
        </authorList>
    </citation>
    <scope>NUCLEOTIDE SEQUENCE [LARGE SCALE GENOMIC DNA]</scope>
    <source>
        <strain evidence="1 2">DSM 18170</strain>
    </source>
</reference>
<proteinExistence type="predicted"/>
<dbReference type="EMBL" id="CP002530">
    <property type="protein sequence ID" value="ADY36694.1"/>
    <property type="molecule type" value="Genomic_DNA"/>
</dbReference>
<keyword evidence="2" id="KW-1185">Reference proteome</keyword>
<dbReference type="KEGG" id="bsa:Bacsa_2139"/>
<organism evidence="1 2">
    <name type="scientific">Phocaeicola salanitronis (strain DSM 18170 / JCM 13657 / CCUG 60908 / BL78)</name>
    <name type="common">Bacteroides salanitronis</name>
    <dbReference type="NCBI Taxonomy" id="667015"/>
    <lineage>
        <taxon>Bacteria</taxon>
        <taxon>Pseudomonadati</taxon>
        <taxon>Bacteroidota</taxon>
        <taxon>Bacteroidia</taxon>
        <taxon>Bacteroidales</taxon>
        <taxon>Bacteroidaceae</taxon>
        <taxon>Phocaeicola</taxon>
    </lineage>
</organism>
<sequence length="119" mass="14488">MPITDDKNIAPYSYSWFYHWYYGKITSYMDDGLQKDYYKECEYVALWFNRVRGNSVLPLFFKDNTDFNNWVEHYGGFKIILRYQYYKIIHYPIEADKETIIDIIIKALMQIYKNGDISK</sequence>
<gene>
    <name evidence="1" type="ordered locus">Bacsa_2139</name>
</gene>
<dbReference type="HOGENOM" id="CLU_2056674_0_0_10"/>
<dbReference type="AlphaFoldDB" id="F0R478"/>
<evidence type="ECO:0000313" key="2">
    <source>
        <dbReference type="Proteomes" id="UP000007486"/>
    </source>
</evidence>
<evidence type="ECO:0000313" key="1">
    <source>
        <dbReference type="EMBL" id="ADY36694.1"/>
    </source>
</evidence>
<protein>
    <submittedName>
        <fullName evidence="1">Uncharacterized protein</fullName>
    </submittedName>
</protein>
<accession>F0R478</accession>
<dbReference type="STRING" id="667015.Bacsa_2139"/>
<name>F0R478_PHOSB</name>
<dbReference type="Proteomes" id="UP000007486">
    <property type="component" value="Chromosome"/>
</dbReference>